<accession>A0AAX3N222</accession>
<protein>
    <recommendedName>
        <fullName evidence="3">Polymerase nucleotidyl transferase domain-containing protein</fullName>
    </recommendedName>
</protein>
<evidence type="ECO:0008006" key="3">
    <source>
        <dbReference type="Google" id="ProtNLM"/>
    </source>
</evidence>
<organism evidence="1 2">
    <name type="scientific">Paenibacillus urinalis</name>
    <dbReference type="NCBI Taxonomy" id="521520"/>
    <lineage>
        <taxon>Bacteria</taxon>
        <taxon>Bacillati</taxon>
        <taxon>Bacillota</taxon>
        <taxon>Bacilli</taxon>
        <taxon>Bacillales</taxon>
        <taxon>Paenibacillaceae</taxon>
        <taxon>Paenibacillus</taxon>
    </lineage>
</organism>
<dbReference type="AlphaFoldDB" id="A0AAX3N222"/>
<proteinExistence type="predicted"/>
<reference evidence="1" key="1">
    <citation type="submission" date="2023-02" db="EMBL/GenBank/DDBJ databases">
        <title>Pathogen: clinical or host-associated sample.</title>
        <authorList>
            <person name="Hergert J."/>
            <person name="Casey R."/>
            <person name="Wagner J."/>
            <person name="Young E.L."/>
            <person name="Oakeson K.F."/>
        </authorList>
    </citation>
    <scope>NUCLEOTIDE SEQUENCE</scope>
    <source>
        <strain evidence="1">2022CK-00830</strain>
    </source>
</reference>
<dbReference type="EMBL" id="CP118101">
    <property type="protein sequence ID" value="WDH83333.1"/>
    <property type="molecule type" value="Genomic_DNA"/>
</dbReference>
<sequence>MYLDNDYVIQGTRVFGVKGNWPEDAQSILVKPVYETDALGQRTKIVDRPGEHGERFCWLDPSGLVHIRSRGLDDELLSAGSVWGAMARAFLSVGIERTEIGYFGSHRLGYENTKDVDFVLYGRKSHDTLFRQMNEFKRATGTYNLTEEHAVYQVETHGSRYTGASASLVRCLLNKWSSCMIRKGVCSTVRFVDPDVPSGLLLKRVFEASREDAVTMRGIVSDASGTSRFPRTFTLHVGHGDTYQVIVPLWIYHQCVRDGDLVEVLGIRSEKTLIVRDYDHGLRYI</sequence>
<name>A0AAX3N222_9BACL</name>
<dbReference type="RefSeq" id="WP_274359468.1">
    <property type="nucleotide sequence ID" value="NZ_CP118101.1"/>
</dbReference>
<evidence type="ECO:0000313" key="1">
    <source>
        <dbReference type="EMBL" id="WDH83333.1"/>
    </source>
</evidence>
<dbReference type="Proteomes" id="UP001220962">
    <property type="component" value="Chromosome"/>
</dbReference>
<gene>
    <name evidence="1" type="ORF">PUW23_03555</name>
</gene>
<evidence type="ECO:0000313" key="2">
    <source>
        <dbReference type="Proteomes" id="UP001220962"/>
    </source>
</evidence>